<evidence type="ECO:0000256" key="8">
    <source>
        <dbReference type="ARBA" id="ARBA00034617"/>
    </source>
</evidence>
<keyword evidence="3 11" id="KW-0378">Hydrolase</keyword>
<keyword evidence="7" id="KW-0413">Isomerase</keyword>
<keyword evidence="6" id="KW-0238">DNA-binding</keyword>
<proteinExistence type="inferred from homology"/>
<evidence type="ECO:0000256" key="1">
    <source>
        <dbReference type="ARBA" id="ARBA00009922"/>
    </source>
</evidence>
<dbReference type="Pfam" id="PF00580">
    <property type="entry name" value="UvrD-helicase"/>
    <property type="match status" value="1"/>
</dbReference>
<dbReference type="OrthoDB" id="417752at2759"/>
<dbReference type="Proteomes" id="UP000654075">
    <property type="component" value="Unassembled WGS sequence"/>
</dbReference>
<feature type="binding site" evidence="11">
    <location>
        <begin position="525"/>
        <end position="532"/>
    </location>
    <ligand>
        <name>ATP</name>
        <dbReference type="ChEBI" id="CHEBI:30616"/>
    </ligand>
</feature>
<dbReference type="PANTHER" id="PTHR11070">
    <property type="entry name" value="UVRD / RECB / PCRA DNA HELICASE FAMILY MEMBER"/>
    <property type="match status" value="1"/>
</dbReference>
<dbReference type="GO" id="GO:0005524">
    <property type="term" value="F:ATP binding"/>
    <property type="evidence" value="ECO:0007669"/>
    <property type="project" value="UniProtKB-UniRule"/>
</dbReference>
<dbReference type="Gene3D" id="3.40.50.300">
    <property type="entry name" value="P-loop containing nucleotide triphosphate hydrolases"/>
    <property type="match status" value="3"/>
</dbReference>
<evidence type="ECO:0000256" key="10">
    <source>
        <dbReference type="ARBA" id="ARBA00048988"/>
    </source>
</evidence>
<feature type="region of interest" description="Disordered" evidence="12">
    <location>
        <begin position="238"/>
        <end position="262"/>
    </location>
</feature>
<feature type="compositionally biased region" description="Low complexity" evidence="12">
    <location>
        <begin position="1467"/>
        <end position="1476"/>
    </location>
</feature>
<protein>
    <recommendedName>
        <fullName evidence="9">DNA 3'-5' helicase</fullName>
        <ecNumber evidence="9">5.6.2.4</ecNumber>
    </recommendedName>
</protein>
<evidence type="ECO:0000259" key="13">
    <source>
        <dbReference type="PROSITE" id="PS51198"/>
    </source>
</evidence>
<dbReference type="Gene3D" id="1.10.486.10">
    <property type="entry name" value="PCRA, domain 4"/>
    <property type="match status" value="1"/>
</dbReference>
<dbReference type="GO" id="GO:0016787">
    <property type="term" value="F:hydrolase activity"/>
    <property type="evidence" value="ECO:0007669"/>
    <property type="project" value="UniProtKB-UniRule"/>
</dbReference>
<evidence type="ECO:0000256" key="5">
    <source>
        <dbReference type="ARBA" id="ARBA00022840"/>
    </source>
</evidence>
<dbReference type="InterPro" id="IPR014017">
    <property type="entry name" value="DNA_helicase_UvrD-like_C"/>
</dbReference>
<dbReference type="EC" id="5.6.2.4" evidence="9"/>
<evidence type="ECO:0000256" key="2">
    <source>
        <dbReference type="ARBA" id="ARBA00022741"/>
    </source>
</evidence>
<reference evidence="15" key="1">
    <citation type="submission" date="2021-02" db="EMBL/GenBank/DDBJ databases">
        <authorList>
            <person name="Dougan E. K."/>
            <person name="Rhodes N."/>
            <person name="Thang M."/>
            <person name="Chan C."/>
        </authorList>
    </citation>
    <scope>NUCLEOTIDE SEQUENCE</scope>
</reference>
<evidence type="ECO:0000256" key="4">
    <source>
        <dbReference type="ARBA" id="ARBA00022806"/>
    </source>
</evidence>
<evidence type="ECO:0000313" key="15">
    <source>
        <dbReference type="EMBL" id="CAE8595241.1"/>
    </source>
</evidence>
<evidence type="ECO:0000256" key="12">
    <source>
        <dbReference type="SAM" id="MobiDB-lite"/>
    </source>
</evidence>
<dbReference type="GO" id="GO:0000725">
    <property type="term" value="P:recombinational repair"/>
    <property type="evidence" value="ECO:0007669"/>
    <property type="project" value="TreeGrafter"/>
</dbReference>
<feature type="domain" description="UvrD-like helicase C-terminal" evidence="14">
    <location>
        <begin position="822"/>
        <end position="1174"/>
    </location>
</feature>
<dbReference type="InterPro" id="IPR027417">
    <property type="entry name" value="P-loop_NTPase"/>
</dbReference>
<evidence type="ECO:0000256" key="6">
    <source>
        <dbReference type="ARBA" id="ARBA00023125"/>
    </source>
</evidence>
<comment type="similarity">
    <text evidence="1">Belongs to the helicase family. UvrD subfamily.</text>
</comment>
<accession>A0A813E9B6</accession>
<dbReference type="Gene3D" id="1.10.10.160">
    <property type="match status" value="1"/>
</dbReference>
<feature type="region of interest" description="Disordered" evidence="12">
    <location>
        <begin position="398"/>
        <end position="436"/>
    </location>
</feature>
<dbReference type="PROSITE" id="PS51217">
    <property type="entry name" value="UVRD_HELICASE_CTER"/>
    <property type="match status" value="1"/>
</dbReference>
<dbReference type="PROSITE" id="PS51198">
    <property type="entry name" value="UVRD_HELICASE_ATP_BIND"/>
    <property type="match status" value="1"/>
</dbReference>
<comment type="catalytic activity">
    <reaction evidence="8">
        <text>Couples ATP hydrolysis with the unwinding of duplex DNA by translocating in the 3'-5' direction.</text>
        <dbReference type="EC" id="5.6.2.4"/>
    </reaction>
</comment>
<dbReference type="EMBL" id="CAJNNV010007690">
    <property type="protein sequence ID" value="CAE8595241.1"/>
    <property type="molecule type" value="Genomic_DNA"/>
</dbReference>
<name>A0A813E9B6_POLGL</name>
<evidence type="ECO:0000256" key="3">
    <source>
        <dbReference type="ARBA" id="ARBA00022801"/>
    </source>
</evidence>
<dbReference type="Pfam" id="PF13361">
    <property type="entry name" value="UvrD_C"/>
    <property type="match status" value="2"/>
</dbReference>
<keyword evidence="4 11" id="KW-0347">Helicase</keyword>
<organism evidence="15 16">
    <name type="scientific">Polarella glacialis</name>
    <name type="common">Dinoflagellate</name>
    <dbReference type="NCBI Taxonomy" id="89957"/>
    <lineage>
        <taxon>Eukaryota</taxon>
        <taxon>Sar</taxon>
        <taxon>Alveolata</taxon>
        <taxon>Dinophyceae</taxon>
        <taxon>Suessiales</taxon>
        <taxon>Suessiaceae</taxon>
        <taxon>Polarella</taxon>
    </lineage>
</organism>
<dbReference type="PANTHER" id="PTHR11070:SF2">
    <property type="entry name" value="ATP-DEPENDENT DNA HELICASE SRS2"/>
    <property type="match status" value="1"/>
</dbReference>
<evidence type="ECO:0000313" key="16">
    <source>
        <dbReference type="Proteomes" id="UP000654075"/>
    </source>
</evidence>
<comment type="caution">
    <text evidence="15">The sequence shown here is derived from an EMBL/GenBank/DDBJ whole genome shotgun (WGS) entry which is preliminary data.</text>
</comment>
<evidence type="ECO:0000256" key="9">
    <source>
        <dbReference type="ARBA" id="ARBA00034808"/>
    </source>
</evidence>
<dbReference type="InterPro" id="IPR013986">
    <property type="entry name" value="DExx_box_DNA_helicase_dom_sf"/>
</dbReference>
<dbReference type="SUPFAM" id="SSF52540">
    <property type="entry name" value="P-loop containing nucleoside triphosphate hydrolases"/>
    <property type="match status" value="1"/>
</dbReference>
<dbReference type="GO" id="GO:0003677">
    <property type="term" value="F:DNA binding"/>
    <property type="evidence" value="ECO:0007669"/>
    <property type="project" value="UniProtKB-KW"/>
</dbReference>
<feature type="domain" description="UvrD-like helicase ATP-binding" evidence="13">
    <location>
        <begin position="504"/>
        <end position="821"/>
    </location>
</feature>
<gene>
    <name evidence="15" type="ORF">PGLA1383_LOCUS13755</name>
</gene>
<evidence type="ECO:0000256" key="7">
    <source>
        <dbReference type="ARBA" id="ARBA00023235"/>
    </source>
</evidence>
<evidence type="ECO:0000259" key="14">
    <source>
        <dbReference type="PROSITE" id="PS51217"/>
    </source>
</evidence>
<evidence type="ECO:0000256" key="11">
    <source>
        <dbReference type="PROSITE-ProRule" id="PRU00560"/>
    </source>
</evidence>
<comment type="catalytic activity">
    <reaction evidence="10">
        <text>ATP + H2O = ADP + phosphate + H(+)</text>
        <dbReference type="Rhea" id="RHEA:13065"/>
        <dbReference type="ChEBI" id="CHEBI:15377"/>
        <dbReference type="ChEBI" id="CHEBI:15378"/>
        <dbReference type="ChEBI" id="CHEBI:30616"/>
        <dbReference type="ChEBI" id="CHEBI:43474"/>
        <dbReference type="ChEBI" id="CHEBI:456216"/>
        <dbReference type="EC" id="5.6.2.4"/>
    </reaction>
</comment>
<dbReference type="GO" id="GO:0043138">
    <property type="term" value="F:3'-5' DNA helicase activity"/>
    <property type="evidence" value="ECO:0007669"/>
    <property type="project" value="UniProtKB-EC"/>
</dbReference>
<keyword evidence="5 11" id="KW-0067">ATP-binding</keyword>
<dbReference type="InterPro" id="IPR014016">
    <property type="entry name" value="UvrD-like_ATP-bd"/>
</dbReference>
<keyword evidence="16" id="KW-1185">Reference proteome</keyword>
<keyword evidence="2 11" id="KW-0547">Nucleotide-binding</keyword>
<sequence length="1524" mass="162526">AWASAKLNLRHDSLCAAASAEAAQRLNASDTDFDSTCSAGISWGFATLGYLDETLLSAIAVGAEGRMRQCRTQELSNLAWCLGTVSARHHGQLLEAVSGAAVSKVAELQTSVIIHGISSHAVRGSLARKIQCLPSMKLLSSDAVTYIFMPKAASDEYRLDVCSKGWEAQFKAEQNPFASVDVYLASQGLQQLQPVLTSIRPVHNDAPIFRAGHRQSNMHDQPSHGNVHRLAIGVPARRKASSFGPEQSASEKGSYGDSCKPYKRPCTRPTNEPLPRHGELDQNFQGGEFEFLDTFRGDPALDVVPEDDPQGLWEVKEVWDDTGLEDVAQCPVTPRDPQRDYSSAPRVQHYAEGTGAFQWETDVAEGEWEQEETAAAPRVQHYAAGTGAFQWEADVAEGEWEQEETGQGDGEYEHEGVEQEQFGDGSTGHQPQGFESDPMASNGSAFDVRSWCAMQEQQQQQLWDGGYQWGSAPPMLSSAGDATLGMKSAQAAGLRTTSPAWASSLSEEQLAATTPPLSHPLLVFAGPGSGKTLFLAARISKALAEGVAPPQSIVAVTYTRKAAAELSLRVKRLAGCGGGKVWVSTLHALALRLLRDAGQVQGGAPWRVVSEQERRQVARCLMDRFGESLGPLLGQGRQDDYLDSGAADHSARGQGVMQDHVASLLQLLRQIAQQPDRWAVVMEQQPVLASVRAAFGEELHRRHLLDVTDVIPTATRLLESSGDHGPGRRWAAEFVKLLFVDEWQDTDLEQRRFLLSLLGNCCSSAITAVGDDDQRIYAWRRESKRLSAGGQALVRLTPAQAFLELWPTAVVRTLGTNHRSLPKLVACAARLISHNKRREPKELKSARADLHQQLVPMVSANNAGTADLTSPSGPGSLAMQPQQQVMEVCALARESLASEARWIGEELLRLRGGAGASGRPARWCSFAVLARTNALAEATSKVLSQAGVPIKQAAVAGDRRSEAGKSAQALDLLSYLRLVVDPHHDSSFLRVMNTPRRGLGKAAVKCLHESFGAPAEPARAGFQPLDGVDLLDVAGFQGVAGEPACGSFNGAMLRLLKAPWKGGAGRAAQGLASFDRALRAARVAATGSARSAGDVLRVLLSETGYATGTCNNGGQKSVQRLLESAEQFCVGSGDGLSNATACVVRFLQETVSGGPGASAGDDCVCISTIHGAKGLEWDTVFVVQCNELTMPLLLRPAAPGCESFDPTHDAEELLEEERRLFYVAMTRARDKLVLTFSLHQASGDTAEPSRFLFEAGILGDKAGDAPPKEPNAADGAVWRVGGDGAVQRGEGRGPSNEARGVCSSSWQTQSGSFPVPLVGSSIVSAKALWSAQMAGASGLTQSVGTCPYSGQAPQPQLTHPLCQPVNQLQFDQLMQPPPQPLTHLPLQPPRQSACQLTLQQPMQVPPQLICNSPATLSRTGGAPEASSSTPMLFSLAAEAQQVCPRTLPVPNLAPGAAHSESFRPDSTDGQQSSSGSAVLVGHHAPCCVEDPAPPSLPQSSCAEALPWVALAKAAEEALCTALFG</sequence>
<dbReference type="InterPro" id="IPR000212">
    <property type="entry name" value="DNA_helicase_UvrD/REP"/>
</dbReference>
<feature type="non-terminal residue" evidence="15">
    <location>
        <position position="1"/>
    </location>
</feature>
<feature type="compositionally biased region" description="Acidic residues" evidence="12">
    <location>
        <begin position="398"/>
        <end position="410"/>
    </location>
</feature>
<feature type="region of interest" description="Disordered" evidence="12">
    <location>
        <begin position="1446"/>
        <end position="1477"/>
    </location>
</feature>